<reference evidence="1 2" key="1">
    <citation type="journal article" date="2019" name="Commun. Biol.">
        <title>The bagworm genome reveals a unique fibroin gene that provides high tensile strength.</title>
        <authorList>
            <person name="Kono N."/>
            <person name="Nakamura H."/>
            <person name="Ohtoshi R."/>
            <person name="Tomita M."/>
            <person name="Numata K."/>
            <person name="Arakawa K."/>
        </authorList>
    </citation>
    <scope>NUCLEOTIDE SEQUENCE [LARGE SCALE GENOMIC DNA]</scope>
</reference>
<gene>
    <name evidence="1" type="ORF">EVAR_27709_1</name>
</gene>
<proteinExistence type="predicted"/>
<evidence type="ECO:0000313" key="2">
    <source>
        <dbReference type="Proteomes" id="UP000299102"/>
    </source>
</evidence>
<accession>A0A4C1WMS5</accession>
<keyword evidence="2" id="KW-1185">Reference proteome</keyword>
<dbReference type="AlphaFoldDB" id="A0A4C1WMS5"/>
<sequence length="166" mass="18340">MFIKKNNKQRILETYRSYLAKSAVARARVWISAGAGGGAARPPPKSTRNEFFPALASNCIFEEQTSLRTTIQQVVISHRPCALSSHPRKITSTLPVSWAGTGHLIEEDCVDGIWKRERTPLLSGGASRRAPADVDFNSEIATNAERFHEQRPNVDVLHAELTADTT</sequence>
<dbReference type="EMBL" id="BGZK01000609">
    <property type="protein sequence ID" value="GBP52766.1"/>
    <property type="molecule type" value="Genomic_DNA"/>
</dbReference>
<evidence type="ECO:0000313" key="1">
    <source>
        <dbReference type="EMBL" id="GBP52766.1"/>
    </source>
</evidence>
<organism evidence="1 2">
    <name type="scientific">Eumeta variegata</name>
    <name type="common">Bagworm moth</name>
    <name type="synonym">Eumeta japonica</name>
    <dbReference type="NCBI Taxonomy" id="151549"/>
    <lineage>
        <taxon>Eukaryota</taxon>
        <taxon>Metazoa</taxon>
        <taxon>Ecdysozoa</taxon>
        <taxon>Arthropoda</taxon>
        <taxon>Hexapoda</taxon>
        <taxon>Insecta</taxon>
        <taxon>Pterygota</taxon>
        <taxon>Neoptera</taxon>
        <taxon>Endopterygota</taxon>
        <taxon>Lepidoptera</taxon>
        <taxon>Glossata</taxon>
        <taxon>Ditrysia</taxon>
        <taxon>Tineoidea</taxon>
        <taxon>Psychidae</taxon>
        <taxon>Oiketicinae</taxon>
        <taxon>Eumeta</taxon>
    </lineage>
</organism>
<protein>
    <submittedName>
        <fullName evidence="1">Uncharacterized protein</fullName>
    </submittedName>
</protein>
<name>A0A4C1WMS5_EUMVA</name>
<dbReference type="Proteomes" id="UP000299102">
    <property type="component" value="Unassembled WGS sequence"/>
</dbReference>
<comment type="caution">
    <text evidence="1">The sequence shown here is derived from an EMBL/GenBank/DDBJ whole genome shotgun (WGS) entry which is preliminary data.</text>
</comment>